<evidence type="ECO:0000259" key="1">
    <source>
        <dbReference type="Pfam" id="PF13628"/>
    </source>
</evidence>
<feature type="domain" description="DUF4142" evidence="1">
    <location>
        <begin position="61"/>
        <end position="189"/>
    </location>
</feature>
<dbReference type="HOGENOM" id="CLU_1395211_0_0_0"/>
<accession>I0IH44</accession>
<dbReference type="Proteomes" id="UP000007881">
    <property type="component" value="Chromosome"/>
</dbReference>
<dbReference type="InterPro" id="IPR006311">
    <property type="entry name" value="TAT_signal"/>
</dbReference>
<evidence type="ECO:0000313" key="2">
    <source>
        <dbReference type="EMBL" id="BAM04582.1"/>
    </source>
</evidence>
<name>I0IH44_PHYMF</name>
<dbReference type="eggNOG" id="COG3652">
    <property type="taxonomic scope" value="Bacteria"/>
</dbReference>
<dbReference type="RefSeq" id="WP_014437795.1">
    <property type="nucleotide sequence ID" value="NC_017080.1"/>
</dbReference>
<dbReference type="STRING" id="1142394.PSMK_24230"/>
<evidence type="ECO:0000313" key="3">
    <source>
        <dbReference type="Proteomes" id="UP000007881"/>
    </source>
</evidence>
<dbReference type="PROSITE" id="PS51318">
    <property type="entry name" value="TAT"/>
    <property type="match status" value="1"/>
</dbReference>
<dbReference type="KEGG" id="phm:PSMK_24230"/>
<gene>
    <name evidence="2" type="ordered locus">PSMK_24230</name>
</gene>
<dbReference type="OrthoDB" id="7281440at2"/>
<sequence>MNSETTHTLPGTPTSTRRRVVLAAGAALPLAAAGLAAAQMDAVKQKADEMMHGGKKRPGDAVKRAGELGTFSMRASETMRTKASDASLKEFAKLEAEEQKTVAEIMSANFDLGSPEFSAEHRKKLDEMKSMSSGPELDEMYLSVQMDGHQKLLDLHEQLSASGSLTEAPTAASALAVCAIESHLAMLEMIRKQMG</sequence>
<keyword evidence="3" id="KW-1185">Reference proteome</keyword>
<dbReference type="Pfam" id="PF13628">
    <property type="entry name" value="DUF4142"/>
    <property type="match status" value="1"/>
</dbReference>
<dbReference type="AlphaFoldDB" id="I0IH44"/>
<reference evidence="2 3" key="1">
    <citation type="submission" date="2012-02" db="EMBL/GenBank/DDBJ databases">
        <title>Complete genome sequence of Phycisphaera mikurensis NBRC 102666.</title>
        <authorList>
            <person name="Ankai A."/>
            <person name="Hosoyama A."/>
            <person name="Terui Y."/>
            <person name="Sekine M."/>
            <person name="Fukai R."/>
            <person name="Kato Y."/>
            <person name="Nakamura S."/>
            <person name="Yamada-Narita S."/>
            <person name="Kawakoshi A."/>
            <person name="Fukunaga Y."/>
            <person name="Yamazaki S."/>
            <person name="Fujita N."/>
        </authorList>
    </citation>
    <scope>NUCLEOTIDE SEQUENCE [LARGE SCALE GENOMIC DNA]</scope>
    <source>
        <strain evidence="3">NBRC 102666 / KCTC 22515 / FYK2301M01</strain>
    </source>
</reference>
<organism evidence="2 3">
    <name type="scientific">Phycisphaera mikurensis (strain NBRC 102666 / KCTC 22515 / FYK2301M01)</name>
    <dbReference type="NCBI Taxonomy" id="1142394"/>
    <lineage>
        <taxon>Bacteria</taxon>
        <taxon>Pseudomonadati</taxon>
        <taxon>Planctomycetota</taxon>
        <taxon>Phycisphaerae</taxon>
        <taxon>Phycisphaerales</taxon>
        <taxon>Phycisphaeraceae</taxon>
        <taxon>Phycisphaera</taxon>
    </lineage>
</organism>
<protein>
    <recommendedName>
        <fullName evidence="1">DUF4142 domain-containing protein</fullName>
    </recommendedName>
</protein>
<dbReference type="InterPro" id="IPR025419">
    <property type="entry name" value="DUF4142"/>
</dbReference>
<dbReference type="EMBL" id="AP012338">
    <property type="protein sequence ID" value="BAM04582.1"/>
    <property type="molecule type" value="Genomic_DNA"/>
</dbReference>
<proteinExistence type="predicted"/>